<dbReference type="EMBL" id="BK059091">
    <property type="protein sequence ID" value="DAE28854.1"/>
    <property type="molecule type" value="Genomic_DNA"/>
</dbReference>
<protein>
    <submittedName>
        <fullName evidence="1">Uncharacterized protein</fullName>
    </submittedName>
</protein>
<proteinExistence type="predicted"/>
<name>A0A8S5RBQ1_9VIRU</name>
<organism evidence="1">
    <name type="scientific">virus sp. ctmTa7</name>
    <dbReference type="NCBI Taxonomy" id="2828255"/>
    <lineage>
        <taxon>Viruses</taxon>
    </lineage>
</organism>
<sequence>MMTFTIETGTYQVNYIKEISLVFTNKNTDDIEIIKVNYIKGFDLYLDDIDCSRLRFSCLYNNIDMQRKFNNKNWIITNVLFNCSMFNINTGKGEDATIGIPGKMHIRNLDIHHDVDDVDELSFELEGFIK</sequence>
<reference evidence="1" key="1">
    <citation type="journal article" date="2021" name="Proc. Natl. Acad. Sci. U.S.A.">
        <title>A Catalog of Tens of Thousands of Viruses from Human Metagenomes Reveals Hidden Associations with Chronic Diseases.</title>
        <authorList>
            <person name="Tisza M.J."/>
            <person name="Buck C.B."/>
        </authorList>
    </citation>
    <scope>NUCLEOTIDE SEQUENCE</scope>
    <source>
        <strain evidence="1">CtmTa7</strain>
    </source>
</reference>
<accession>A0A8S5RBQ1</accession>
<evidence type="ECO:0000313" key="1">
    <source>
        <dbReference type="EMBL" id="DAE28854.1"/>
    </source>
</evidence>